<organism evidence="1 2">
    <name type="scientific">Proteus mirabilis</name>
    <dbReference type="NCBI Taxonomy" id="584"/>
    <lineage>
        <taxon>Bacteria</taxon>
        <taxon>Pseudomonadati</taxon>
        <taxon>Pseudomonadota</taxon>
        <taxon>Gammaproteobacteria</taxon>
        <taxon>Enterobacterales</taxon>
        <taxon>Morganellaceae</taxon>
        <taxon>Proteus</taxon>
    </lineage>
</organism>
<dbReference type="Proteomes" id="UP000254191">
    <property type="component" value="Unassembled WGS sequence"/>
</dbReference>
<gene>
    <name evidence="1" type="primary">rbsA_1</name>
    <name evidence="1" type="ORF">NCTC11938_02022</name>
</gene>
<dbReference type="AlphaFoldDB" id="A0A379FJ90"/>
<dbReference type="EMBL" id="UGTS01000004">
    <property type="protein sequence ID" value="SUC20870.1"/>
    <property type="molecule type" value="Genomic_DNA"/>
</dbReference>
<dbReference type="EC" id="3.6.3.17" evidence="1"/>
<proteinExistence type="predicted"/>
<keyword evidence="1" id="KW-0378">Hydrolase</keyword>
<accession>A0A379FJ90</accession>
<evidence type="ECO:0000313" key="1">
    <source>
        <dbReference type="EMBL" id="SUC20870.1"/>
    </source>
</evidence>
<sequence>MEALLELKNIDKSFPGVKALSGATLRIYPGPSDGTCW</sequence>
<name>A0A379FJ90_PROMI</name>
<reference evidence="1 2" key="1">
    <citation type="submission" date="2018-06" db="EMBL/GenBank/DDBJ databases">
        <authorList>
            <consortium name="Pathogen Informatics"/>
            <person name="Doyle S."/>
        </authorList>
    </citation>
    <scope>NUCLEOTIDE SEQUENCE [LARGE SCALE GENOMIC DNA]</scope>
    <source>
        <strain evidence="1 2">NCTC11938</strain>
    </source>
</reference>
<evidence type="ECO:0000313" key="2">
    <source>
        <dbReference type="Proteomes" id="UP000254191"/>
    </source>
</evidence>
<dbReference type="GO" id="GO:0016787">
    <property type="term" value="F:hydrolase activity"/>
    <property type="evidence" value="ECO:0007669"/>
    <property type="project" value="UniProtKB-KW"/>
</dbReference>
<protein>
    <submittedName>
        <fullName evidence="1">D-ribose transporter ATP binding protein</fullName>
        <ecNumber evidence="1">3.6.3.17</ecNumber>
    </submittedName>
</protein>